<evidence type="ECO:0000256" key="5">
    <source>
        <dbReference type="ARBA" id="ARBA00022603"/>
    </source>
</evidence>
<dbReference type="GO" id="GO:0003723">
    <property type="term" value="F:RNA binding"/>
    <property type="evidence" value="ECO:0007669"/>
    <property type="project" value="UniProtKB-UniRule"/>
</dbReference>
<dbReference type="InterPro" id="IPR029063">
    <property type="entry name" value="SAM-dependent_MTases_sf"/>
</dbReference>
<name>A0A6G1SED8_9ACAR</name>
<evidence type="ECO:0000259" key="11">
    <source>
        <dbReference type="PROSITE" id="PS51686"/>
    </source>
</evidence>
<dbReference type="InterPro" id="IPR049560">
    <property type="entry name" value="MeTrfase_RsmB-F_NOP2_cat"/>
</dbReference>
<dbReference type="InterPro" id="IPR023273">
    <property type="entry name" value="RCMT_NOP2"/>
</dbReference>
<dbReference type="CDD" id="cd02440">
    <property type="entry name" value="AdoMet_MTases"/>
    <property type="match status" value="1"/>
</dbReference>
<sequence>MTVDTQQTKQELCWKHDYNDFMMGLLMKIFPLEELKKYLDSSDTERPVTIRTNTLKTRRKDLAQELINLGINVDPIDWSKEGLIVYDSPVPIGATATYLAGHYILQGAGSFLPVMALQPQPNERILDLSAAPGGKTTHIAQIMKNTGVIFANDISKERCRAVSANCHRLGVINTVICHTDGRNFPKIMTGFDRVLLDAPCTGTGVAIKDPSVKANKDAKDVKRCSHLQKELLLAAIDCCSNKSEKGGVIVYSTCSILVEENEAVIDYALKRRDVKLVETGLEFGRAGFKNFIQHRFHPSMTLTRRFYPHTHNTDGFFVAKLQKLSSKRYAKEKK</sequence>
<dbReference type="Gene3D" id="3.40.50.150">
    <property type="entry name" value="Vaccinia Virus protein VP39"/>
    <property type="match status" value="1"/>
</dbReference>
<evidence type="ECO:0000256" key="1">
    <source>
        <dbReference type="ARBA" id="ARBA00004604"/>
    </source>
</evidence>
<dbReference type="PROSITE" id="PS01153">
    <property type="entry name" value="NOL1_NOP2_SUN"/>
    <property type="match status" value="1"/>
</dbReference>
<dbReference type="GO" id="GO:0000470">
    <property type="term" value="P:maturation of LSU-rRNA"/>
    <property type="evidence" value="ECO:0007669"/>
    <property type="project" value="TreeGrafter"/>
</dbReference>
<accession>A0A6G1SED8</accession>
<keyword evidence="7 10" id="KW-0949">S-adenosyl-L-methionine</keyword>
<dbReference type="Gene3D" id="3.30.70.1170">
    <property type="entry name" value="Sun protein, domain 3"/>
    <property type="match status" value="1"/>
</dbReference>
<organism evidence="12">
    <name type="scientific">Aceria tosichella</name>
    <name type="common">wheat curl mite</name>
    <dbReference type="NCBI Taxonomy" id="561515"/>
    <lineage>
        <taxon>Eukaryota</taxon>
        <taxon>Metazoa</taxon>
        <taxon>Ecdysozoa</taxon>
        <taxon>Arthropoda</taxon>
        <taxon>Chelicerata</taxon>
        <taxon>Arachnida</taxon>
        <taxon>Acari</taxon>
        <taxon>Acariformes</taxon>
        <taxon>Trombidiformes</taxon>
        <taxon>Prostigmata</taxon>
        <taxon>Eupodina</taxon>
        <taxon>Eriophyoidea</taxon>
        <taxon>Eriophyidae</taxon>
        <taxon>Eriophyinae</taxon>
        <taxon>Aceriini</taxon>
        <taxon>Aceria</taxon>
    </lineage>
</organism>
<feature type="binding site" evidence="10">
    <location>
        <begin position="129"/>
        <end position="135"/>
    </location>
    <ligand>
        <name>S-adenosyl-L-methionine</name>
        <dbReference type="ChEBI" id="CHEBI:59789"/>
    </ligand>
</feature>
<dbReference type="AlphaFoldDB" id="A0A6G1SED8"/>
<evidence type="ECO:0000256" key="6">
    <source>
        <dbReference type="ARBA" id="ARBA00022679"/>
    </source>
</evidence>
<dbReference type="InterPro" id="IPR018314">
    <property type="entry name" value="RsmB/NOL1/NOP2-like_CS"/>
</dbReference>
<reference evidence="12" key="1">
    <citation type="submission" date="2018-10" db="EMBL/GenBank/DDBJ databases">
        <title>Transcriptome assembly of Aceria tosichella (Wheat curl mite) Type 2.</title>
        <authorList>
            <person name="Scully E.D."/>
            <person name="Geib S.M."/>
            <person name="Palmer N.A."/>
            <person name="Gupta A.K."/>
            <person name="Sarath G."/>
            <person name="Tatineni S."/>
        </authorList>
    </citation>
    <scope>NUCLEOTIDE SEQUENCE</scope>
    <source>
        <strain evidence="12">LincolnNE</strain>
    </source>
</reference>
<keyword evidence="9" id="KW-0539">Nucleus</keyword>
<dbReference type="SUPFAM" id="SSF53335">
    <property type="entry name" value="S-adenosyl-L-methionine-dependent methyltransferases"/>
    <property type="match status" value="1"/>
</dbReference>
<keyword evidence="8 10" id="KW-0694">RNA-binding</keyword>
<evidence type="ECO:0000256" key="9">
    <source>
        <dbReference type="ARBA" id="ARBA00023242"/>
    </source>
</evidence>
<comment type="subcellular location">
    <subcellularLocation>
        <location evidence="1">Nucleus</location>
        <location evidence="1">Nucleolus</location>
    </subcellularLocation>
</comment>
<feature type="binding site" evidence="10">
    <location>
        <position position="153"/>
    </location>
    <ligand>
        <name>S-adenosyl-L-methionine</name>
        <dbReference type="ChEBI" id="CHEBI:59789"/>
    </ligand>
</feature>
<feature type="domain" description="SAM-dependent MTase RsmB/NOP-type" evidence="11">
    <location>
        <begin position="38"/>
        <end position="324"/>
    </location>
</feature>
<comment type="similarity">
    <text evidence="2 10">Belongs to the class I-like SAM-binding methyltransferase superfamily. RsmB/NOP family.</text>
</comment>
<keyword evidence="3" id="KW-0963">Cytoplasm</keyword>
<dbReference type="PROSITE" id="PS51686">
    <property type="entry name" value="SAM_MT_RSMB_NOP"/>
    <property type="match status" value="1"/>
</dbReference>
<keyword evidence="5 10" id="KW-0489">Methyltransferase</keyword>
<dbReference type="GO" id="GO:0009383">
    <property type="term" value="F:rRNA (cytosine-C5-)-methyltransferase activity"/>
    <property type="evidence" value="ECO:0007669"/>
    <property type="project" value="TreeGrafter"/>
</dbReference>
<dbReference type="Pfam" id="PF17125">
    <property type="entry name" value="Methyltr_RsmF_N"/>
    <property type="match status" value="1"/>
</dbReference>
<feature type="active site" description="Nucleophile" evidence="10">
    <location>
        <position position="254"/>
    </location>
</feature>
<evidence type="ECO:0000256" key="8">
    <source>
        <dbReference type="ARBA" id="ARBA00022884"/>
    </source>
</evidence>
<dbReference type="PANTHER" id="PTHR22807">
    <property type="entry name" value="NOP2 YEAST -RELATED NOL1/NOP2/FMU SUN DOMAIN-CONTAINING"/>
    <property type="match status" value="1"/>
</dbReference>
<evidence type="ECO:0000256" key="10">
    <source>
        <dbReference type="PROSITE-ProRule" id="PRU01023"/>
    </source>
</evidence>
<dbReference type="NCBIfam" id="TIGR00446">
    <property type="entry name" value="nop2p"/>
    <property type="match status" value="1"/>
</dbReference>
<dbReference type="PRINTS" id="PR02012">
    <property type="entry name" value="RCMTNOP2"/>
</dbReference>
<dbReference type="InterPro" id="IPR031341">
    <property type="entry name" value="Methyltr_RsmF_N"/>
</dbReference>
<evidence type="ECO:0000256" key="7">
    <source>
        <dbReference type="ARBA" id="ARBA00022691"/>
    </source>
</evidence>
<dbReference type="PANTHER" id="PTHR22807:SF30">
    <property type="entry name" value="28S RRNA (CYTOSINE(4447)-C(5))-METHYLTRANSFERASE-RELATED"/>
    <property type="match status" value="1"/>
</dbReference>
<dbReference type="Pfam" id="PF01189">
    <property type="entry name" value="Methyltr_RsmB-F"/>
    <property type="match status" value="1"/>
</dbReference>
<evidence type="ECO:0000256" key="2">
    <source>
        <dbReference type="ARBA" id="ARBA00007494"/>
    </source>
</evidence>
<dbReference type="GO" id="GO:0005730">
    <property type="term" value="C:nucleolus"/>
    <property type="evidence" value="ECO:0007669"/>
    <property type="project" value="UniProtKB-SubCell"/>
</dbReference>
<evidence type="ECO:0000256" key="3">
    <source>
        <dbReference type="ARBA" id="ARBA00022490"/>
    </source>
</evidence>
<protein>
    <submittedName>
        <fullName evidence="12">Putative ribosomal RNA methyltransferase NOP2</fullName>
    </submittedName>
</protein>
<dbReference type="InterPro" id="IPR023267">
    <property type="entry name" value="RCMT"/>
</dbReference>
<feature type="binding site" evidence="10">
    <location>
        <position position="197"/>
    </location>
    <ligand>
        <name>S-adenosyl-L-methionine</name>
        <dbReference type="ChEBI" id="CHEBI:59789"/>
    </ligand>
</feature>
<keyword evidence="6 10" id="KW-0808">Transferase</keyword>
<proteinExistence type="inferred from homology"/>
<keyword evidence="4" id="KW-0690">Ribosome biogenesis</keyword>
<feature type="binding site" evidence="10">
    <location>
        <position position="180"/>
    </location>
    <ligand>
        <name>S-adenosyl-L-methionine</name>
        <dbReference type="ChEBI" id="CHEBI:59789"/>
    </ligand>
</feature>
<gene>
    <name evidence="12" type="primary">NOP2</name>
    <name evidence="12" type="ORF">g.7785</name>
</gene>
<dbReference type="GO" id="GO:0070475">
    <property type="term" value="P:rRNA base methylation"/>
    <property type="evidence" value="ECO:0007669"/>
    <property type="project" value="TreeGrafter"/>
</dbReference>
<dbReference type="EMBL" id="GGYP01004074">
    <property type="protein sequence ID" value="MDE48845.1"/>
    <property type="molecule type" value="Transcribed_RNA"/>
</dbReference>
<dbReference type="PRINTS" id="PR02008">
    <property type="entry name" value="RCMTFAMILY"/>
</dbReference>
<evidence type="ECO:0000256" key="4">
    <source>
        <dbReference type="ARBA" id="ARBA00022517"/>
    </source>
</evidence>
<dbReference type="InterPro" id="IPR001678">
    <property type="entry name" value="MeTrfase_RsmB-F_NOP2_dom"/>
</dbReference>
<dbReference type="InterPro" id="IPR011023">
    <property type="entry name" value="Nop2p"/>
</dbReference>
<evidence type="ECO:0000313" key="12">
    <source>
        <dbReference type="EMBL" id="MDE48845.1"/>
    </source>
</evidence>